<evidence type="ECO:0000256" key="3">
    <source>
        <dbReference type="PROSITE-ProRule" id="PRU00492"/>
    </source>
</evidence>
<evidence type="ECO:0000256" key="2">
    <source>
        <dbReference type="ARBA" id="ARBA00022840"/>
    </source>
</evidence>
<accession>A0ABX0IBD2</accession>
<protein>
    <recommendedName>
        <fullName evidence="4">ATP-cone domain-containing protein</fullName>
    </recommendedName>
</protein>
<gene>
    <name evidence="5" type="ORF">G4L40_07065</name>
</gene>
<comment type="caution">
    <text evidence="5">The sequence shown here is derived from an EMBL/GenBank/DDBJ whole genome shotgun (WGS) entry which is preliminary data.</text>
</comment>
<dbReference type="EMBL" id="JAAJBV010000004">
    <property type="protein sequence ID" value="NHM04464.1"/>
    <property type="molecule type" value="Genomic_DNA"/>
</dbReference>
<organism evidence="5 6">
    <name type="scientific">Flavobacterium celericrescens</name>
    <dbReference type="NCBI Taxonomy" id="2709780"/>
    <lineage>
        <taxon>Bacteria</taxon>
        <taxon>Pseudomonadati</taxon>
        <taxon>Bacteroidota</taxon>
        <taxon>Flavobacteriia</taxon>
        <taxon>Flavobacteriales</taxon>
        <taxon>Flavobacteriaceae</taxon>
        <taxon>Flavobacterium</taxon>
    </lineage>
</organism>
<dbReference type="InterPro" id="IPR011856">
    <property type="entry name" value="tRNA_endonuc-like_dom_sf"/>
</dbReference>
<dbReference type="Pfam" id="PF22357">
    <property type="entry name" value="AF1548-like_C"/>
    <property type="match status" value="1"/>
</dbReference>
<evidence type="ECO:0000313" key="5">
    <source>
        <dbReference type="EMBL" id="NHM04464.1"/>
    </source>
</evidence>
<keyword evidence="1 3" id="KW-0547">Nucleotide-binding</keyword>
<keyword evidence="6" id="KW-1185">Reference proteome</keyword>
<dbReference type="Gene3D" id="3.40.1350.10">
    <property type="match status" value="1"/>
</dbReference>
<evidence type="ECO:0000256" key="1">
    <source>
        <dbReference type="ARBA" id="ARBA00022741"/>
    </source>
</evidence>
<proteinExistence type="predicted"/>
<evidence type="ECO:0000313" key="6">
    <source>
        <dbReference type="Proteomes" id="UP000761423"/>
    </source>
</evidence>
<dbReference type="InterPro" id="IPR011335">
    <property type="entry name" value="Restrct_endonuc-II-like"/>
</dbReference>
<evidence type="ECO:0000259" key="4">
    <source>
        <dbReference type="PROSITE" id="PS51161"/>
    </source>
</evidence>
<sequence length="275" mass="31379">MKVTKYSGELVHYDEQKLINSLRKSGADKAVAEAIVKKIESELYEGIASKKIYKLAYQLLKNISNAHAARYNLRTAMMGLGPAGFFFEKFIAKIYQEQKFQTRTNVSLKGNCISHEIDVLLKKEHTISMIECKFHSGQDAKTDVKVPMYILSRFNDVKNRKYHLFLPNEIISDCIIVTNNRFTTDAIQFGECSGLKMLSWDYPPKKGIKEIIDLYAVYPITCLTTLTQTEKDKLLILDCITVKDLVANSSILNKIELSHNRIKNVLKEANQLTTK</sequence>
<keyword evidence="2 3" id="KW-0067">ATP-binding</keyword>
<dbReference type="SUPFAM" id="SSF52980">
    <property type="entry name" value="Restriction endonuclease-like"/>
    <property type="match status" value="1"/>
</dbReference>
<name>A0ABX0IBD2_9FLAO</name>
<dbReference type="InterPro" id="IPR054374">
    <property type="entry name" value="AF1548-like_C"/>
</dbReference>
<reference evidence="5 6" key="1">
    <citation type="submission" date="2020-02" db="EMBL/GenBank/DDBJ databases">
        <authorList>
            <person name="Chen W.-M."/>
        </authorList>
    </citation>
    <scope>NUCLEOTIDE SEQUENCE [LARGE SCALE GENOMIC DNA]</scope>
    <source>
        <strain evidence="5 6">TWA-26</strain>
    </source>
</reference>
<dbReference type="InterPro" id="IPR005144">
    <property type="entry name" value="ATP-cone_dom"/>
</dbReference>
<dbReference type="PROSITE" id="PS51161">
    <property type="entry name" value="ATP_CONE"/>
    <property type="match status" value="1"/>
</dbReference>
<dbReference type="Proteomes" id="UP000761423">
    <property type="component" value="Unassembled WGS sequence"/>
</dbReference>
<feature type="domain" description="ATP-cone" evidence="4">
    <location>
        <begin position="1"/>
        <end position="103"/>
    </location>
</feature>
<dbReference type="Pfam" id="PF03477">
    <property type="entry name" value="ATP-cone"/>
    <property type="match status" value="1"/>
</dbReference>